<organism evidence="2 3">
    <name type="scientific">Acaulospora morrowiae</name>
    <dbReference type="NCBI Taxonomy" id="94023"/>
    <lineage>
        <taxon>Eukaryota</taxon>
        <taxon>Fungi</taxon>
        <taxon>Fungi incertae sedis</taxon>
        <taxon>Mucoromycota</taxon>
        <taxon>Glomeromycotina</taxon>
        <taxon>Glomeromycetes</taxon>
        <taxon>Diversisporales</taxon>
        <taxon>Acaulosporaceae</taxon>
        <taxon>Acaulospora</taxon>
    </lineage>
</organism>
<evidence type="ECO:0000313" key="2">
    <source>
        <dbReference type="EMBL" id="CAG8752462.1"/>
    </source>
</evidence>
<feature type="region of interest" description="Disordered" evidence="1">
    <location>
        <begin position="1"/>
        <end position="21"/>
    </location>
</feature>
<evidence type="ECO:0000313" key="3">
    <source>
        <dbReference type="Proteomes" id="UP000789342"/>
    </source>
</evidence>
<protein>
    <submittedName>
        <fullName evidence="2">17225_t:CDS:1</fullName>
    </submittedName>
</protein>
<dbReference type="AlphaFoldDB" id="A0A9N9NQZ6"/>
<proteinExistence type="predicted"/>
<reference evidence="2" key="1">
    <citation type="submission" date="2021-06" db="EMBL/GenBank/DDBJ databases">
        <authorList>
            <person name="Kallberg Y."/>
            <person name="Tangrot J."/>
            <person name="Rosling A."/>
        </authorList>
    </citation>
    <scope>NUCLEOTIDE SEQUENCE</scope>
    <source>
        <strain evidence="2">CL551</strain>
    </source>
</reference>
<sequence>NYSEAKEDPKNNKNSNNTEVCHDQELYDLQKKDYDKKMARTIITII</sequence>
<evidence type="ECO:0000256" key="1">
    <source>
        <dbReference type="SAM" id="MobiDB-lite"/>
    </source>
</evidence>
<gene>
    <name evidence="2" type="ORF">AMORRO_LOCUS15401</name>
</gene>
<feature type="non-terminal residue" evidence="2">
    <location>
        <position position="46"/>
    </location>
</feature>
<dbReference type="Proteomes" id="UP000789342">
    <property type="component" value="Unassembled WGS sequence"/>
</dbReference>
<feature type="non-terminal residue" evidence="2">
    <location>
        <position position="1"/>
    </location>
</feature>
<comment type="caution">
    <text evidence="2">The sequence shown here is derived from an EMBL/GenBank/DDBJ whole genome shotgun (WGS) entry which is preliminary data.</text>
</comment>
<dbReference type="EMBL" id="CAJVPV010036000">
    <property type="protein sequence ID" value="CAG8752462.1"/>
    <property type="molecule type" value="Genomic_DNA"/>
</dbReference>
<feature type="compositionally biased region" description="Basic and acidic residues" evidence="1">
    <location>
        <begin position="1"/>
        <end position="11"/>
    </location>
</feature>
<accession>A0A9N9NQZ6</accession>
<name>A0A9N9NQZ6_9GLOM</name>
<keyword evidence="3" id="KW-1185">Reference proteome</keyword>